<feature type="domain" description="HNH nuclease" evidence="1">
    <location>
        <begin position="48"/>
        <end position="89"/>
    </location>
</feature>
<dbReference type="Proteomes" id="UP000255153">
    <property type="component" value="Unassembled WGS sequence"/>
</dbReference>
<dbReference type="InterPro" id="IPR044925">
    <property type="entry name" value="His-Me_finger_sf"/>
</dbReference>
<evidence type="ECO:0000313" key="2">
    <source>
        <dbReference type="EMBL" id="STK59681.1"/>
    </source>
</evidence>
<accession>A0A376HV41</accession>
<evidence type="ECO:0000313" key="4">
    <source>
        <dbReference type="Proteomes" id="UP000255153"/>
    </source>
</evidence>
<dbReference type="AlphaFoldDB" id="A0A376HV41"/>
<name>A0A376HV41_ECOLX</name>
<evidence type="ECO:0000259" key="1">
    <source>
        <dbReference type="Pfam" id="PF13392"/>
    </source>
</evidence>
<dbReference type="EMBL" id="UGEE01000003">
    <property type="protein sequence ID" value="STK59681.1"/>
    <property type="molecule type" value="Genomic_DNA"/>
</dbReference>
<dbReference type="InterPro" id="IPR044930">
    <property type="entry name" value="Homing_endonuclease_His-Me"/>
</dbReference>
<proteinExistence type="predicted"/>
<dbReference type="InterPro" id="IPR003615">
    <property type="entry name" value="HNH_nuc"/>
</dbReference>
<sequence>MSHLDGIIKRFESSYKVNETTGCWESTYSKNKGGYTKFVAFGVTMLSHRVAFELYHSPIPSGKMVCHKCDNQCCVNPEHLFLGSAQENMDDKIAKGRHRGAKKGHAHHGAKLTEWQVIEIRKRLSEKESQYKIAKDMGVSQSIISNIKTGKRWSK</sequence>
<reference evidence="3 4" key="1">
    <citation type="submission" date="2018-06" db="EMBL/GenBank/DDBJ databases">
        <authorList>
            <consortium name="Pathogen Informatics"/>
            <person name="Doyle S."/>
        </authorList>
    </citation>
    <scope>NUCLEOTIDE SEQUENCE [LARGE SCALE GENOMIC DNA]</scope>
    <source>
        <strain evidence="3 4">NCTC8603</strain>
    </source>
</reference>
<dbReference type="RefSeq" id="WP_000018648.1">
    <property type="nucleotide sequence ID" value="NZ_CABEEY010000003.1"/>
</dbReference>
<dbReference type="Gene3D" id="3.90.75.10">
    <property type="entry name" value="Homing Intron 3 (I-ppo) Encoded Endonuclease, Chain A"/>
    <property type="match status" value="1"/>
</dbReference>
<dbReference type="GO" id="GO:0004519">
    <property type="term" value="F:endonuclease activity"/>
    <property type="evidence" value="ECO:0007669"/>
    <property type="project" value="InterPro"/>
</dbReference>
<organism evidence="3 4">
    <name type="scientific">Escherichia coli</name>
    <dbReference type="NCBI Taxonomy" id="562"/>
    <lineage>
        <taxon>Bacteria</taxon>
        <taxon>Pseudomonadati</taxon>
        <taxon>Pseudomonadota</taxon>
        <taxon>Gammaproteobacteria</taxon>
        <taxon>Enterobacterales</taxon>
        <taxon>Enterobacteriaceae</taxon>
        <taxon>Escherichia</taxon>
    </lineage>
</organism>
<dbReference type="Pfam" id="PF13392">
    <property type="entry name" value="HNH_3"/>
    <property type="match status" value="1"/>
</dbReference>
<protein>
    <recommendedName>
        <fullName evidence="1">HNH nuclease domain-containing protein</fullName>
    </recommendedName>
</protein>
<dbReference type="SUPFAM" id="SSF54060">
    <property type="entry name" value="His-Me finger endonucleases"/>
    <property type="match status" value="1"/>
</dbReference>
<dbReference type="EMBL" id="UGEE01000003">
    <property type="protein sequence ID" value="STL01876.1"/>
    <property type="molecule type" value="Genomic_DNA"/>
</dbReference>
<evidence type="ECO:0000313" key="3">
    <source>
        <dbReference type="EMBL" id="STL01876.1"/>
    </source>
</evidence>
<comment type="caution">
    <text evidence="3">The sequence shown here is derived from an EMBL/GenBank/DDBJ whole genome shotgun (WGS) entry which is preliminary data.</text>
</comment>
<gene>
    <name evidence="2" type="ORF">NCTC8603_00286</name>
    <name evidence="3" type="ORF">NCTC8603_05396</name>
</gene>